<dbReference type="Proteomes" id="UP000268056">
    <property type="component" value="Unassembled WGS sequence"/>
</dbReference>
<organism evidence="1 2">
    <name type="scientific">Pseudomonas syringae pv. tagetis</name>
    <dbReference type="NCBI Taxonomy" id="129140"/>
    <lineage>
        <taxon>Bacteria</taxon>
        <taxon>Pseudomonadati</taxon>
        <taxon>Pseudomonadota</taxon>
        <taxon>Gammaproteobacteria</taxon>
        <taxon>Pseudomonadales</taxon>
        <taxon>Pseudomonadaceae</taxon>
        <taxon>Pseudomonas</taxon>
    </lineage>
</organism>
<dbReference type="RefSeq" id="WP_122218872.1">
    <property type="nucleotide sequence ID" value="NZ_RBQC01000057.1"/>
</dbReference>
<dbReference type="EMBL" id="RBQC01000057">
    <property type="protein sequence ID" value="RMO89916.1"/>
    <property type="molecule type" value="Genomic_DNA"/>
</dbReference>
<proteinExistence type="predicted"/>
<evidence type="ECO:0008006" key="3">
    <source>
        <dbReference type="Google" id="ProtNLM"/>
    </source>
</evidence>
<gene>
    <name evidence="1" type="ORF">ALQ32_01383</name>
</gene>
<reference evidence="1 2" key="1">
    <citation type="submission" date="2018-08" db="EMBL/GenBank/DDBJ databases">
        <title>Recombination of ecologically and evolutionarily significant loci maintains genetic cohesion in the Pseudomonas syringae species complex.</title>
        <authorList>
            <person name="Dillon M."/>
            <person name="Thakur S."/>
            <person name="Almeida R.N.D."/>
            <person name="Weir B.S."/>
            <person name="Guttman D.S."/>
        </authorList>
    </citation>
    <scope>NUCLEOTIDE SEQUENCE [LARGE SCALE GENOMIC DNA]</scope>
    <source>
        <strain evidence="1 2">ICMP 4092</strain>
    </source>
</reference>
<sequence>MIEIERPKNSTPAGLAKDGARELRKNRAALKRGLKEDEKLKFKAYSKEAVKQALADIFGRKCAFCESILLGTQAGDIEHYRPKGEVHALDSVTGKNAPLPGYYWLAAKWSNLLIACADCNRPRTQLDFDNTNRVIGKSTHFPLANLAGRAKGPVGLNLEQPLLLNPCADNPSDHLVFLDDGRVEAISIGGAPSQRGVATIHCCGLARSELLQMRARHRKIVMAAIRHTVSALEAGIDPGADLDDLITMLHPKEAYVAFTRMLVRKYMAPYLVSLDLDALL</sequence>
<protein>
    <recommendedName>
        <fullName evidence="3">TIGR02646 family protein</fullName>
    </recommendedName>
</protein>
<comment type="caution">
    <text evidence="1">The sequence shown here is derived from an EMBL/GenBank/DDBJ whole genome shotgun (WGS) entry which is preliminary data.</text>
</comment>
<accession>A0A3M3Z5M1</accession>
<evidence type="ECO:0000313" key="2">
    <source>
        <dbReference type="Proteomes" id="UP000268056"/>
    </source>
</evidence>
<evidence type="ECO:0000313" key="1">
    <source>
        <dbReference type="EMBL" id="RMO89916.1"/>
    </source>
</evidence>
<name>A0A3M3Z5M1_9PSED</name>
<dbReference type="AlphaFoldDB" id="A0A3M3Z5M1"/>
<dbReference type="Gene3D" id="1.10.30.50">
    <property type="match status" value="1"/>
</dbReference>